<dbReference type="GO" id="GO:0006465">
    <property type="term" value="P:signal peptide processing"/>
    <property type="evidence" value="ECO:0007669"/>
    <property type="project" value="InterPro"/>
</dbReference>
<dbReference type="EMBL" id="CP026520">
    <property type="protein sequence ID" value="QAV20162.1"/>
    <property type="molecule type" value="Genomic_DNA"/>
</dbReference>
<dbReference type="PANTHER" id="PTHR43390">
    <property type="entry name" value="SIGNAL PEPTIDASE I"/>
    <property type="match status" value="1"/>
</dbReference>
<dbReference type="Pfam" id="PF10502">
    <property type="entry name" value="Peptidase_S26"/>
    <property type="match status" value="1"/>
</dbReference>
<dbReference type="PANTHER" id="PTHR43390:SF1">
    <property type="entry name" value="CHLOROPLAST PROCESSING PEPTIDASE"/>
    <property type="match status" value="1"/>
</dbReference>
<organism evidence="10 11">
    <name type="scientific">Paenibacillus chitinolyticus</name>
    <dbReference type="NCBI Taxonomy" id="79263"/>
    <lineage>
        <taxon>Bacteria</taxon>
        <taxon>Bacillati</taxon>
        <taxon>Bacillota</taxon>
        <taxon>Bacilli</taxon>
        <taxon>Bacillales</taxon>
        <taxon>Paenibacillaceae</taxon>
        <taxon>Paenibacillus</taxon>
    </lineage>
</organism>
<evidence type="ECO:0000313" key="9">
    <source>
        <dbReference type="EMBL" id="MCY9597779.1"/>
    </source>
</evidence>
<comment type="similarity">
    <text evidence="3 7">Belongs to the peptidase S26 family.</text>
</comment>
<evidence type="ECO:0000256" key="3">
    <source>
        <dbReference type="ARBA" id="ARBA00009370"/>
    </source>
</evidence>
<feature type="transmembrane region" description="Helical" evidence="7">
    <location>
        <begin position="34"/>
        <end position="55"/>
    </location>
</feature>
<proteinExistence type="inferred from homology"/>
<keyword evidence="5 7" id="KW-0378">Hydrolase</keyword>
<dbReference type="Proteomes" id="UP000288943">
    <property type="component" value="Chromosome"/>
</dbReference>
<evidence type="ECO:0000313" key="12">
    <source>
        <dbReference type="Proteomes" id="UP001527202"/>
    </source>
</evidence>
<evidence type="ECO:0000256" key="2">
    <source>
        <dbReference type="ARBA" id="ARBA00004401"/>
    </source>
</evidence>
<dbReference type="OrthoDB" id="9802919at2"/>
<reference evidence="9 12" key="2">
    <citation type="submission" date="2022-05" db="EMBL/GenBank/DDBJ databases">
        <title>Genome Sequencing of Bee-Associated Microbes.</title>
        <authorList>
            <person name="Dunlap C."/>
        </authorList>
    </citation>
    <scope>NUCLEOTIDE SEQUENCE [LARGE SCALE GENOMIC DNA]</scope>
    <source>
        <strain evidence="9 12">NRRL B-23120</strain>
    </source>
</reference>
<dbReference type="InterPro" id="IPR019758">
    <property type="entry name" value="Pept_S26A_signal_pept_1_CS"/>
</dbReference>
<reference evidence="10 11" key="1">
    <citation type="submission" date="2018-01" db="EMBL/GenBank/DDBJ databases">
        <title>The whole genome sequencing and assembly of Paenibacillus chitinolyticus KCCM 41400 strain.</title>
        <authorList>
            <person name="Kim J.-Y."/>
            <person name="Park M.-K."/>
            <person name="Lee Y.-J."/>
            <person name="Yi H."/>
            <person name="Bahn Y.-S."/>
            <person name="Kim J.F."/>
            <person name="Lee D.-W."/>
        </authorList>
    </citation>
    <scope>NUCLEOTIDE SEQUENCE [LARGE SCALE GENOMIC DNA]</scope>
    <source>
        <strain evidence="10 11">KCCM 41400</strain>
    </source>
</reference>
<dbReference type="RefSeq" id="WP_042232820.1">
    <property type="nucleotide sequence ID" value="NZ_BQWH01000002.1"/>
</dbReference>
<evidence type="ECO:0000256" key="4">
    <source>
        <dbReference type="ARBA" id="ARBA00013208"/>
    </source>
</evidence>
<dbReference type="KEGG" id="pchi:PC41400_21830"/>
<dbReference type="GeneID" id="95377435"/>
<dbReference type="AlphaFoldDB" id="A0A410X106"/>
<keyword evidence="7" id="KW-0472">Membrane</keyword>
<feature type="active site" evidence="6">
    <location>
        <position position="100"/>
    </location>
</feature>
<dbReference type="InterPro" id="IPR036286">
    <property type="entry name" value="LexA/Signal_pep-like_sf"/>
</dbReference>
<dbReference type="PROSITE" id="PS00761">
    <property type="entry name" value="SPASE_I_3"/>
    <property type="match status" value="1"/>
</dbReference>
<keyword evidence="7" id="KW-0812">Transmembrane</keyword>
<name>A0A410X106_9BACL</name>
<dbReference type="EMBL" id="JAMDMJ010000025">
    <property type="protein sequence ID" value="MCY9597779.1"/>
    <property type="molecule type" value="Genomic_DNA"/>
</dbReference>
<evidence type="ECO:0000256" key="5">
    <source>
        <dbReference type="ARBA" id="ARBA00022801"/>
    </source>
</evidence>
<dbReference type="PRINTS" id="PR00727">
    <property type="entry name" value="LEADERPTASE"/>
</dbReference>
<dbReference type="NCBIfam" id="TIGR02227">
    <property type="entry name" value="sigpep_I_bact"/>
    <property type="match status" value="1"/>
</dbReference>
<feature type="domain" description="Peptidase S26" evidence="8">
    <location>
        <begin position="29"/>
        <end position="201"/>
    </location>
</feature>
<dbReference type="Gene3D" id="2.10.109.10">
    <property type="entry name" value="Umud Fragment, subunit A"/>
    <property type="match status" value="1"/>
</dbReference>
<keyword evidence="7" id="KW-1133">Transmembrane helix</keyword>
<dbReference type="InterPro" id="IPR000223">
    <property type="entry name" value="Pept_S26A_signal_pept_1"/>
</dbReference>
<dbReference type="PROSITE" id="PS00760">
    <property type="entry name" value="SPASE_I_2"/>
    <property type="match status" value="1"/>
</dbReference>
<dbReference type="InterPro" id="IPR019757">
    <property type="entry name" value="Pept_S26A_signal_pept_1_Lys-AS"/>
</dbReference>
<gene>
    <name evidence="10" type="primary">lepB</name>
    <name evidence="9" type="ORF">M5X16_18600</name>
    <name evidence="10" type="ORF">PC41400_21830</name>
</gene>
<evidence type="ECO:0000256" key="6">
    <source>
        <dbReference type="PIRSR" id="PIRSR600223-1"/>
    </source>
</evidence>
<dbReference type="EC" id="3.4.21.89" evidence="4 7"/>
<dbReference type="CDD" id="cd06530">
    <property type="entry name" value="S26_SPase_I"/>
    <property type="match status" value="1"/>
</dbReference>
<dbReference type="InterPro" id="IPR019533">
    <property type="entry name" value="Peptidase_S26"/>
</dbReference>
<dbReference type="GO" id="GO:0005886">
    <property type="term" value="C:plasma membrane"/>
    <property type="evidence" value="ECO:0007669"/>
    <property type="project" value="UniProtKB-SubCell"/>
</dbReference>
<dbReference type="GO" id="GO:0004252">
    <property type="term" value="F:serine-type endopeptidase activity"/>
    <property type="evidence" value="ECO:0007669"/>
    <property type="project" value="InterPro"/>
</dbReference>
<protein>
    <recommendedName>
        <fullName evidence="4 7">Signal peptidase I</fullName>
        <ecNumber evidence="4 7">3.4.21.89</ecNumber>
    </recommendedName>
</protein>
<keyword evidence="7" id="KW-0645">Protease</keyword>
<evidence type="ECO:0000256" key="7">
    <source>
        <dbReference type="RuleBase" id="RU362042"/>
    </source>
</evidence>
<evidence type="ECO:0000259" key="8">
    <source>
        <dbReference type="Pfam" id="PF10502"/>
    </source>
</evidence>
<evidence type="ECO:0000313" key="11">
    <source>
        <dbReference type="Proteomes" id="UP000288943"/>
    </source>
</evidence>
<comment type="subcellular location">
    <subcellularLocation>
        <location evidence="2">Cell membrane</location>
        <topology evidence="2">Single-pass type II membrane protein</topology>
    </subcellularLocation>
    <subcellularLocation>
        <location evidence="7">Membrane</location>
        <topology evidence="7">Single-pass type II membrane protein</topology>
    </subcellularLocation>
</comment>
<feature type="active site" evidence="6">
    <location>
        <position position="59"/>
    </location>
</feature>
<dbReference type="SUPFAM" id="SSF51306">
    <property type="entry name" value="LexA/Signal peptidase"/>
    <property type="match status" value="1"/>
</dbReference>
<evidence type="ECO:0000313" key="10">
    <source>
        <dbReference type="EMBL" id="QAV20162.1"/>
    </source>
</evidence>
<comment type="catalytic activity">
    <reaction evidence="1 7">
        <text>Cleavage of hydrophobic, N-terminal signal or leader sequences from secreted and periplasmic proteins.</text>
        <dbReference type="EC" id="3.4.21.89"/>
    </reaction>
</comment>
<keyword evidence="12" id="KW-1185">Reference proteome</keyword>
<evidence type="ECO:0000256" key="1">
    <source>
        <dbReference type="ARBA" id="ARBA00000677"/>
    </source>
</evidence>
<accession>A0A410X106</accession>
<dbReference type="Proteomes" id="UP001527202">
    <property type="component" value="Unassembled WGS sequence"/>
</dbReference>
<dbReference type="GO" id="GO:0009003">
    <property type="term" value="F:signal peptidase activity"/>
    <property type="evidence" value="ECO:0007669"/>
    <property type="project" value="UniProtKB-EC"/>
</dbReference>
<sequence length="211" mass="23933">MMERREQEVSAETENVAAPAKNPVKKEAWEWIKALLIAAVLVFLIRWLLFAPFIVEGPSMEPNFHTGERLIVNKIKYKFSEPKRGEVIVLHAPEGIDYIKRVVALPGETIKVDGDKVYVNDKVIEEPYIKEAIDNAVKEGHAYNRRNFPEPGSEGTTEIKVPDKSVFVMGDNRSNSKDSRFAEVGFVSYDKIVGRADLVFWPLNKAGFVHF</sequence>